<gene>
    <name evidence="1" type="ordered locus">AM1_A0221</name>
</gene>
<dbReference type="AlphaFoldDB" id="A8ZKM4"/>
<dbReference type="Proteomes" id="UP000000268">
    <property type="component" value="Plasmid pREB1"/>
</dbReference>
<keyword evidence="2" id="KW-1185">Reference proteome</keyword>
<reference evidence="1 2" key="1">
    <citation type="journal article" date="2008" name="Proc. Natl. Acad. Sci. U.S.A.">
        <title>Niche adaptation and genome expansion in the chlorophyll d-producing cyanobacterium Acaryochloris marina.</title>
        <authorList>
            <person name="Swingley W.D."/>
            <person name="Chen M."/>
            <person name="Cheung P.C."/>
            <person name="Conrad A.L."/>
            <person name="Dejesa L.C."/>
            <person name="Hao J."/>
            <person name="Honchak B.M."/>
            <person name="Karbach L.E."/>
            <person name="Kurdoglu A."/>
            <person name="Lahiri S."/>
            <person name="Mastrian S.D."/>
            <person name="Miyashita H."/>
            <person name="Page L."/>
            <person name="Ramakrishna P."/>
            <person name="Satoh S."/>
            <person name="Sattley W.M."/>
            <person name="Shimada Y."/>
            <person name="Taylor H.L."/>
            <person name="Tomo T."/>
            <person name="Tsuchiya T."/>
            <person name="Wang Z.T."/>
            <person name="Raymond J."/>
            <person name="Mimuro M."/>
            <person name="Blankenship R.E."/>
            <person name="Touchman J.W."/>
        </authorList>
    </citation>
    <scope>NUCLEOTIDE SEQUENCE [LARGE SCALE GENOMIC DNA]</scope>
    <source>
        <strain evidence="2">MBIC 11017</strain>
        <plasmid evidence="2">Plasmid pREB1</plasmid>
    </source>
</reference>
<keyword evidence="1" id="KW-0614">Plasmid</keyword>
<proteinExistence type="predicted"/>
<organism evidence="1 2">
    <name type="scientific">Acaryochloris marina (strain MBIC 11017)</name>
    <dbReference type="NCBI Taxonomy" id="329726"/>
    <lineage>
        <taxon>Bacteria</taxon>
        <taxon>Bacillati</taxon>
        <taxon>Cyanobacteriota</taxon>
        <taxon>Cyanophyceae</taxon>
        <taxon>Acaryochloridales</taxon>
        <taxon>Acaryochloridaceae</taxon>
        <taxon>Acaryochloris</taxon>
    </lineage>
</organism>
<protein>
    <recommendedName>
        <fullName evidence="3">Transposase IS200-like domain-containing protein</fullName>
    </recommendedName>
</protein>
<dbReference type="HOGENOM" id="CLU_3283147_0_0_3"/>
<sequence>MWSIGYGAWSKGNISEQMVEEYLEHHRPVSNNDVDTLMLE</sequence>
<name>A8ZKM4_ACAM1</name>
<accession>A8ZKM4</accession>
<dbReference type="KEGG" id="amr:AM1_A0221"/>
<evidence type="ECO:0000313" key="2">
    <source>
        <dbReference type="Proteomes" id="UP000000268"/>
    </source>
</evidence>
<evidence type="ECO:0008006" key="3">
    <source>
        <dbReference type="Google" id="ProtNLM"/>
    </source>
</evidence>
<dbReference type="EMBL" id="CP000838">
    <property type="protein sequence ID" value="ABW31724.1"/>
    <property type="molecule type" value="Genomic_DNA"/>
</dbReference>
<evidence type="ECO:0000313" key="1">
    <source>
        <dbReference type="EMBL" id="ABW31724.1"/>
    </source>
</evidence>
<geneLocation type="plasmid" evidence="1 2">
    <name>pREB1</name>
</geneLocation>